<dbReference type="AlphaFoldDB" id="A0AAU9IM94"/>
<organism evidence="2 3">
    <name type="scientific">Blepharisma stoltei</name>
    <dbReference type="NCBI Taxonomy" id="1481888"/>
    <lineage>
        <taxon>Eukaryota</taxon>
        <taxon>Sar</taxon>
        <taxon>Alveolata</taxon>
        <taxon>Ciliophora</taxon>
        <taxon>Postciliodesmatophora</taxon>
        <taxon>Heterotrichea</taxon>
        <taxon>Heterotrichida</taxon>
        <taxon>Blepharismidae</taxon>
        <taxon>Blepharisma</taxon>
    </lineage>
</organism>
<keyword evidence="3" id="KW-1185">Reference proteome</keyword>
<gene>
    <name evidence="2" type="ORF">BSTOLATCC_MIC1457</name>
</gene>
<evidence type="ECO:0000256" key="1">
    <source>
        <dbReference type="SAM" id="MobiDB-lite"/>
    </source>
</evidence>
<dbReference type="Proteomes" id="UP001162131">
    <property type="component" value="Unassembled WGS sequence"/>
</dbReference>
<proteinExistence type="predicted"/>
<protein>
    <submittedName>
        <fullName evidence="2">Uncharacterized protein</fullName>
    </submittedName>
</protein>
<evidence type="ECO:0000313" key="2">
    <source>
        <dbReference type="EMBL" id="CAG9310615.1"/>
    </source>
</evidence>
<feature type="compositionally biased region" description="Basic and acidic residues" evidence="1">
    <location>
        <begin position="143"/>
        <end position="155"/>
    </location>
</feature>
<name>A0AAU9IM94_9CILI</name>
<dbReference type="EMBL" id="CAJZBQ010000002">
    <property type="protein sequence ID" value="CAG9310615.1"/>
    <property type="molecule type" value="Genomic_DNA"/>
</dbReference>
<reference evidence="2" key="1">
    <citation type="submission" date="2021-09" db="EMBL/GenBank/DDBJ databases">
        <authorList>
            <consortium name="AG Swart"/>
            <person name="Singh M."/>
            <person name="Singh A."/>
            <person name="Seah K."/>
            <person name="Emmerich C."/>
        </authorList>
    </citation>
    <scope>NUCLEOTIDE SEQUENCE</scope>
    <source>
        <strain evidence="2">ATCC30299</strain>
    </source>
</reference>
<evidence type="ECO:0000313" key="3">
    <source>
        <dbReference type="Proteomes" id="UP001162131"/>
    </source>
</evidence>
<accession>A0AAU9IM94</accession>
<sequence length="210" mass="24234">MSIYSGFATRNLETAYNNGVCNLIQLIQTNLLYLLKGEPIDTVLLAASFTKTFRELKRLEKRKHLQPNFTSYCNDIALYFGTMDKPLSQGGSSVSSITRKEFDAQVFNDSFSFEERKHRFTPVHIASELEPVTEKRSLKRRVMSKDTLNRKESEPRLSGSPLGRDIYPLSLKTPQPYKSQKFKSFKPEKASQIYQQRAFLKLNKELESFT</sequence>
<comment type="caution">
    <text evidence="2">The sequence shown here is derived from an EMBL/GenBank/DDBJ whole genome shotgun (WGS) entry which is preliminary data.</text>
</comment>
<feature type="region of interest" description="Disordered" evidence="1">
    <location>
        <begin position="143"/>
        <end position="174"/>
    </location>
</feature>